<organism evidence="14 15">
    <name type="scientific">Lichenifustis flavocetrariae</name>
    <dbReference type="NCBI Taxonomy" id="2949735"/>
    <lineage>
        <taxon>Bacteria</taxon>
        <taxon>Pseudomonadati</taxon>
        <taxon>Pseudomonadota</taxon>
        <taxon>Alphaproteobacteria</taxon>
        <taxon>Hyphomicrobiales</taxon>
        <taxon>Lichenihabitantaceae</taxon>
        <taxon>Lichenifustis</taxon>
    </lineage>
</organism>
<evidence type="ECO:0000256" key="7">
    <source>
        <dbReference type="ARBA" id="ARBA00022989"/>
    </source>
</evidence>
<dbReference type="Gene3D" id="3.40.50.2300">
    <property type="match status" value="1"/>
</dbReference>
<evidence type="ECO:0000256" key="10">
    <source>
        <dbReference type="SAM" id="MobiDB-lite"/>
    </source>
</evidence>
<comment type="caution">
    <text evidence="14">The sequence shown here is derived from an EMBL/GenBank/DDBJ whole genome shotgun (WGS) entry which is preliminary data.</text>
</comment>
<dbReference type="CDD" id="cd12915">
    <property type="entry name" value="PDC2_DGC_like"/>
    <property type="match status" value="1"/>
</dbReference>
<evidence type="ECO:0000256" key="1">
    <source>
        <dbReference type="ARBA" id="ARBA00000085"/>
    </source>
</evidence>
<evidence type="ECO:0000256" key="3">
    <source>
        <dbReference type="ARBA" id="ARBA00012438"/>
    </source>
</evidence>
<dbReference type="PROSITE" id="PS50110">
    <property type="entry name" value="RESPONSE_REGULATORY"/>
    <property type="match status" value="1"/>
</dbReference>
<keyword evidence="15" id="KW-1185">Reference proteome</keyword>
<dbReference type="EMBL" id="JAMOIM010000010">
    <property type="protein sequence ID" value="MCW6509598.1"/>
    <property type="molecule type" value="Genomic_DNA"/>
</dbReference>
<feature type="domain" description="Response regulatory" evidence="13">
    <location>
        <begin position="599"/>
        <end position="710"/>
    </location>
</feature>
<evidence type="ECO:0000256" key="2">
    <source>
        <dbReference type="ARBA" id="ARBA00004651"/>
    </source>
</evidence>
<dbReference type="InterPro" id="IPR005467">
    <property type="entry name" value="His_kinase_dom"/>
</dbReference>
<sequence length="731" mass="77790">MPPLRVLLAASLIVPALLFAGAAWQERRVLMGEAARRAEKTAEVLEQHAGAAFNAYELIFARIAEHLRAVPDESEAARHIYLAGIDHELRQVGSLFLVDANGEVTAHSRYFPVQSSNVMDRDYFRALRDAAGAPAVPTASGSRSSELDISGLAVGMPVTGRFSGTPKLNIARAITSPDGQFAGAIAISVSLDYFEAFFRTLSGSSADTMVLVRSDGAVLARSPALSGDQSDRLRDPDLSRAILTHIANTTTAYTSPVDKVERIAAYRKLAAYPIYVGYGLGTESVLGRWRGHLVIYGGVALLAALTLSGVTWLALRAAREEDRARASLVSEMARREAVEGALRQAQKMEAVGQLTGGIAHDFNNLLGVVLGNLELLSTRLPEDSRLRRYVDRAIEGTERGAVLTQRMLAFARRQDLKLEPVDVTSLVRGMADLLARSIGSTIKMELRFPARLTSAQVDANQLEMALLNLVVNARDAMPKGGTIVISGREEVLGPGNPQTLTEGRYVVLAVSDTGVGMDAATLTRAAEPFFTTKPVGKGTGLGLAMVHGLAAQAGGTLRIDSEPGHGTTVELWLPQAVGEAEAAPVPAMAHRETSIRPCRVLLVDDDPLVLAGTAAMLDDLGHHVIEARSGDEAVAVISAGTAIDLVITDHVMPGMTGIELASRIRTLRPGLPIVLASGFAELSEVELSQLARLPKPFTLAALSQAVAATLQEREPETQASTQPHRSGGVRV</sequence>
<dbReference type="GO" id="GO:0000155">
    <property type="term" value="F:phosphorelay sensor kinase activity"/>
    <property type="evidence" value="ECO:0007669"/>
    <property type="project" value="InterPro"/>
</dbReference>
<keyword evidence="14" id="KW-0547">Nucleotide-binding</keyword>
<dbReference type="CDD" id="cd12914">
    <property type="entry name" value="PDC1_DGC_like"/>
    <property type="match status" value="1"/>
</dbReference>
<feature type="domain" description="Histidine kinase" evidence="12">
    <location>
        <begin position="357"/>
        <end position="577"/>
    </location>
</feature>
<evidence type="ECO:0000259" key="12">
    <source>
        <dbReference type="PROSITE" id="PS50109"/>
    </source>
</evidence>
<dbReference type="SUPFAM" id="SSF52172">
    <property type="entry name" value="CheY-like"/>
    <property type="match status" value="1"/>
</dbReference>
<dbReference type="Gene3D" id="3.30.565.10">
    <property type="entry name" value="Histidine kinase-like ATPase, C-terminal domain"/>
    <property type="match status" value="1"/>
</dbReference>
<evidence type="ECO:0000313" key="14">
    <source>
        <dbReference type="EMBL" id="MCW6509598.1"/>
    </source>
</evidence>
<accession>A0AA41YYU3</accession>
<dbReference type="InterPro" id="IPR036097">
    <property type="entry name" value="HisK_dim/P_sf"/>
</dbReference>
<evidence type="ECO:0000256" key="11">
    <source>
        <dbReference type="SAM" id="Phobius"/>
    </source>
</evidence>
<feature type="modified residue" description="4-aspartylphosphate" evidence="9">
    <location>
        <position position="649"/>
    </location>
</feature>
<comment type="subcellular location">
    <subcellularLocation>
        <location evidence="2">Cell membrane</location>
        <topology evidence="2">Multi-pass membrane protein</topology>
    </subcellularLocation>
</comment>
<feature type="transmembrane region" description="Helical" evidence="11">
    <location>
        <begin position="293"/>
        <end position="315"/>
    </location>
</feature>
<reference evidence="14" key="1">
    <citation type="submission" date="2022-05" db="EMBL/GenBank/DDBJ databases">
        <authorList>
            <person name="Pankratov T."/>
        </authorList>
    </citation>
    <scope>NUCLEOTIDE SEQUENCE</scope>
    <source>
        <strain evidence="14">BP6-180914</strain>
    </source>
</reference>
<dbReference type="SMART" id="SM00388">
    <property type="entry name" value="HisKA"/>
    <property type="match status" value="1"/>
</dbReference>
<comment type="catalytic activity">
    <reaction evidence="1">
        <text>ATP + protein L-histidine = ADP + protein N-phospho-L-histidine.</text>
        <dbReference type="EC" id="2.7.13.3"/>
    </reaction>
</comment>
<keyword evidence="8 11" id="KW-0472">Membrane</keyword>
<evidence type="ECO:0000256" key="4">
    <source>
        <dbReference type="ARBA" id="ARBA00022475"/>
    </source>
</evidence>
<dbReference type="InterPro" id="IPR036890">
    <property type="entry name" value="HATPase_C_sf"/>
</dbReference>
<dbReference type="InterPro" id="IPR001789">
    <property type="entry name" value="Sig_transdc_resp-reg_receiver"/>
</dbReference>
<dbReference type="AlphaFoldDB" id="A0AA41YYU3"/>
<dbReference type="Gene3D" id="3.30.450.20">
    <property type="entry name" value="PAS domain"/>
    <property type="match status" value="2"/>
</dbReference>
<keyword evidence="4" id="KW-1003">Cell membrane</keyword>
<dbReference type="PRINTS" id="PR00344">
    <property type="entry name" value="BCTRLSENSOR"/>
</dbReference>
<dbReference type="Gene3D" id="1.10.287.130">
    <property type="match status" value="1"/>
</dbReference>
<feature type="region of interest" description="Disordered" evidence="10">
    <location>
        <begin position="710"/>
        <end position="731"/>
    </location>
</feature>
<protein>
    <recommendedName>
        <fullName evidence="3">histidine kinase</fullName>
        <ecNumber evidence="3">2.7.13.3</ecNumber>
    </recommendedName>
</protein>
<dbReference type="SUPFAM" id="SSF47384">
    <property type="entry name" value="Homodimeric domain of signal transducing histidine kinase"/>
    <property type="match status" value="1"/>
</dbReference>
<evidence type="ECO:0000313" key="15">
    <source>
        <dbReference type="Proteomes" id="UP001165667"/>
    </source>
</evidence>
<dbReference type="PANTHER" id="PTHR43065">
    <property type="entry name" value="SENSOR HISTIDINE KINASE"/>
    <property type="match status" value="1"/>
</dbReference>
<evidence type="ECO:0000256" key="8">
    <source>
        <dbReference type="ARBA" id="ARBA00023136"/>
    </source>
</evidence>
<dbReference type="EC" id="2.7.13.3" evidence="3"/>
<dbReference type="SMART" id="SM00448">
    <property type="entry name" value="REC"/>
    <property type="match status" value="1"/>
</dbReference>
<name>A0AA41YYU3_9HYPH</name>
<dbReference type="GO" id="GO:0005886">
    <property type="term" value="C:plasma membrane"/>
    <property type="evidence" value="ECO:0007669"/>
    <property type="project" value="UniProtKB-SubCell"/>
</dbReference>
<dbReference type="Pfam" id="PF02743">
    <property type="entry name" value="dCache_1"/>
    <property type="match status" value="1"/>
</dbReference>
<dbReference type="Pfam" id="PF00072">
    <property type="entry name" value="Response_reg"/>
    <property type="match status" value="1"/>
</dbReference>
<dbReference type="Proteomes" id="UP001165667">
    <property type="component" value="Unassembled WGS sequence"/>
</dbReference>
<dbReference type="InterPro" id="IPR003661">
    <property type="entry name" value="HisK_dim/P_dom"/>
</dbReference>
<keyword evidence="7 11" id="KW-1133">Transmembrane helix</keyword>
<dbReference type="RefSeq" id="WP_282585968.1">
    <property type="nucleotide sequence ID" value="NZ_JAMOIM010000010.1"/>
</dbReference>
<dbReference type="Pfam" id="PF02518">
    <property type="entry name" value="HATPase_c"/>
    <property type="match status" value="1"/>
</dbReference>
<dbReference type="SMART" id="SM00387">
    <property type="entry name" value="HATPase_c"/>
    <property type="match status" value="1"/>
</dbReference>
<dbReference type="InterPro" id="IPR004358">
    <property type="entry name" value="Sig_transdc_His_kin-like_C"/>
</dbReference>
<dbReference type="SUPFAM" id="SSF55874">
    <property type="entry name" value="ATPase domain of HSP90 chaperone/DNA topoisomerase II/histidine kinase"/>
    <property type="match status" value="1"/>
</dbReference>
<keyword evidence="6 11" id="KW-0812">Transmembrane</keyword>
<dbReference type="Pfam" id="PF00512">
    <property type="entry name" value="HisKA"/>
    <property type="match status" value="1"/>
</dbReference>
<evidence type="ECO:0000256" key="6">
    <source>
        <dbReference type="ARBA" id="ARBA00022692"/>
    </source>
</evidence>
<dbReference type="InterPro" id="IPR003594">
    <property type="entry name" value="HATPase_dom"/>
</dbReference>
<evidence type="ECO:0000256" key="5">
    <source>
        <dbReference type="ARBA" id="ARBA00022553"/>
    </source>
</evidence>
<keyword evidence="14" id="KW-0067">ATP-binding</keyword>
<evidence type="ECO:0000256" key="9">
    <source>
        <dbReference type="PROSITE-ProRule" id="PRU00169"/>
    </source>
</evidence>
<dbReference type="PANTHER" id="PTHR43065:SF42">
    <property type="entry name" value="TWO-COMPONENT SENSOR PPRA"/>
    <property type="match status" value="1"/>
</dbReference>
<proteinExistence type="predicted"/>
<dbReference type="CDD" id="cd00082">
    <property type="entry name" value="HisKA"/>
    <property type="match status" value="1"/>
</dbReference>
<dbReference type="GO" id="GO:0005524">
    <property type="term" value="F:ATP binding"/>
    <property type="evidence" value="ECO:0007669"/>
    <property type="project" value="UniProtKB-KW"/>
</dbReference>
<dbReference type="InterPro" id="IPR033479">
    <property type="entry name" value="dCache_1"/>
</dbReference>
<evidence type="ECO:0000259" key="13">
    <source>
        <dbReference type="PROSITE" id="PS50110"/>
    </source>
</evidence>
<gene>
    <name evidence="14" type="ORF">M8523_16375</name>
</gene>
<keyword evidence="5 9" id="KW-0597">Phosphoprotein</keyword>
<dbReference type="InterPro" id="IPR011006">
    <property type="entry name" value="CheY-like_superfamily"/>
</dbReference>
<dbReference type="PROSITE" id="PS50109">
    <property type="entry name" value="HIS_KIN"/>
    <property type="match status" value="1"/>
</dbReference>